<protein>
    <submittedName>
        <fullName evidence="1">Uncharacterized protein</fullName>
    </submittedName>
</protein>
<reference evidence="1" key="1">
    <citation type="submission" date="2022-11" db="EMBL/GenBank/DDBJ databases">
        <authorList>
            <person name="Petersen C."/>
        </authorList>
    </citation>
    <scope>NUCLEOTIDE SEQUENCE</scope>
    <source>
        <strain evidence="1">IBT 21917</strain>
    </source>
</reference>
<name>A0A9W9I9A5_9EURO</name>
<dbReference type="OrthoDB" id="4353558at2759"/>
<evidence type="ECO:0000313" key="1">
    <source>
        <dbReference type="EMBL" id="KAJ5172784.1"/>
    </source>
</evidence>
<sequence length="392" mass="43976">MIAVTTNYSRTCSFAPLKSRLDVSSVLTPVLPLGNTITGFILLGPEFRDRFTRVGIQSQKCDDQPMIPDVLDIECHHIPDDQLRYDEMFSMFIISSMPGNYQTCASLKNVRRVQASRDIEGRSRSPRHISGLMIEYHDHPTPNVLGQGVDQLDDAFEISLGEEILSLSIWLAPVGFSVECRDIEIGQAAAIHIETTHAREATWREADVRCDRIRAVVSPDPNQSAPSLVPELYPPFDQTQQLYFELQNHDGGEFPVLAEAYFRNQTIVGLLLVYSLGSKASIGDLDTTSRQVVIFEPRSRIIGLSITCQEFQLKEIEFHIESDQPASPKELRLSVESTEDLGSAYGTWQNVWCEDALTARRYEETRHLARDCVHEAPTGSKFVGIYAGSKIL</sequence>
<dbReference type="Proteomes" id="UP001146351">
    <property type="component" value="Unassembled WGS sequence"/>
</dbReference>
<reference evidence="1" key="2">
    <citation type="journal article" date="2023" name="IMA Fungus">
        <title>Comparative genomic study of the Penicillium genus elucidates a diverse pangenome and 15 lateral gene transfer events.</title>
        <authorList>
            <person name="Petersen C."/>
            <person name="Sorensen T."/>
            <person name="Nielsen M.R."/>
            <person name="Sondergaard T.E."/>
            <person name="Sorensen J.L."/>
            <person name="Fitzpatrick D.A."/>
            <person name="Frisvad J.C."/>
            <person name="Nielsen K.L."/>
        </authorList>
    </citation>
    <scope>NUCLEOTIDE SEQUENCE</scope>
    <source>
        <strain evidence="1">IBT 21917</strain>
    </source>
</reference>
<proteinExistence type="predicted"/>
<organism evidence="1 2">
    <name type="scientific">Penicillium capsulatum</name>
    <dbReference type="NCBI Taxonomy" id="69766"/>
    <lineage>
        <taxon>Eukaryota</taxon>
        <taxon>Fungi</taxon>
        <taxon>Dikarya</taxon>
        <taxon>Ascomycota</taxon>
        <taxon>Pezizomycotina</taxon>
        <taxon>Eurotiomycetes</taxon>
        <taxon>Eurotiomycetidae</taxon>
        <taxon>Eurotiales</taxon>
        <taxon>Aspergillaceae</taxon>
        <taxon>Penicillium</taxon>
    </lineage>
</organism>
<gene>
    <name evidence="1" type="ORF">N7492_005377</name>
</gene>
<evidence type="ECO:0000313" key="2">
    <source>
        <dbReference type="Proteomes" id="UP001146351"/>
    </source>
</evidence>
<keyword evidence="2" id="KW-1185">Reference proteome</keyword>
<dbReference type="EMBL" id="JAPQKO010000003">
    <property type="protein sequence ID" value="KAJ5172784.1"/>
    <property type="molecule type" value="Genomic_DNA"/>
</dbReference>
<dbReference type="AlphaFoldDB" id="A0A9W9I9A5"/>
<accession>A0A9W9I9A5</accession>
<comment type="caution">
    <text evidence="1">The sequence shown here is derived from an EMBL/GenBank/DDBJ whole genome shotgun (WGS) entry which is preliminary data.</text>
</comment>